<evidence type="ECO:0000313" key="1">
    <source>
        <dbReference type="EMBL" id="EFA03878.1"/>
    </source>
</evidence>
<dbReference type="InParanoid" id="D6WJ49"/>
<dbReference type="AlphaFoldDB" id="D6WJ49"/>
<protein>
    <submittedName>
        <fullName evidence="1">Uncharacterized protein</fullName>
    </submittedName>
</protein>
<reference evidence="1 2" key="2">
    <citation type="journal article" date="2010" name="Nucleic Acids Res.">
        <title>BeetleBase in 2010: revisions to provide comprehensive genomic information for Tribolium castaneum.</title>
        <authorList>
            <person name="Kim H.S."/>
            <person name="Murphy T."/>
            <person name="Xia J."/>
            <person name="Caragea D."/>
            <person name="Park Y."/>
            <person name="Beeman R.W."/>
            <person name="Lorenzen M.D."/>
            <person name="Butcher S."/>
            <person name="Manak J.R."/>
            <person name="Brown S.J."/>
        </authorList>
    </citation>
    <scope>GENOME REANNOTATION</scope>
    <source>
        <strain evidence="1 2">Georgia GA2</strain>
    </source>
</reference>
<proteinExistence type="predicted"/>
<organism evidence="1 2">
    <name type="scientific">Tribolium castaneum</name>
    <name type="common">Red flour beetle</name>
    <dbReference type="NCBI Taxonomy" id="7070"/>
    <lineage>
        <taxon>Eukaryota</taxon>
        <taxon>Metazoa</taxon>
        <taxon>Ecdysozoa</taxon>
        <taxon>Arthropoda</taxon>
        <taxon>Hexapoda</taxon>
        <taxon>Insecta</taxon>
        <taxon>Pterygota</taxon>
        <taxon>Neoptera</taxon>
        <taxon>Endopterygota</taxon>
        <taxon>Coleoptera</taxon>
        <taxon>Polyphaga</taxon>
        <taxon>Cucujiformia</taxon>
        <taxon>Tenebrionidae</taxon>
        <taxon>Tenebrionidae incertae sedis</taxon>
        <taxon>Tribolium</taxon>
    </lineage>
</organism>
<keyword evidence="2" id="KW-1185">Reference proteome</keyword>
<dbReference type="EMBL" id="KQ971342">
    <property type="protein sequence ID" value="EFA03878.1"/>
    <property type="molecule type" value="Genomic_DNA"/>
</dbReference>
<name>D6WJ49_TRICA</name>
<dbReference type="HOGENOM" id="CLU_1588606_0_0_1"/>
<evidence type="ECO:0000313" key="2">
    <source>
        <dbReference type="Proteomes" id="UP000007266"/>
    </source>
</evidence>
<sequence>MASFPALIRMTPAGAECEIESIIPRKPSLNLSSEPQKIAAGLQMSALAMKWGAGRGAVGALAAAKDARCVRVRPQLTPFLLSGKSIWTRSQQQAGFAAGNTVHAPAGGAHATVFFLARKLEIFLQLTSSWPNFRKKTEINWCRFKCTRVFGNRCNKMGSPEVISTSLR</sequence>
<gene>
    <name evidence="1" type="primary">GLEAN_14002</name>
    <name evidence="1" type="ORF">TcasGA2_TC014002</name>
</gene>
<reference evidence="1 2" key="1">
    <citation type="journal article" date="2008" name="Nature">
        <title>The genome of the model beetle and pest Tribolium castaneum.</title>
        <authorList>
            <consortium name="Tribolium Genome Sequencing Consortium"/>
            <person name="Richards S."/>
            <person name="Gibbs R.A."/>
            <person name="Weinstock G.M."/>
            <person name="Brown S.J."/>
            <person name="Denell R."/>
            <person name="Beeman R.W."/>
            <person name="Gibbs R."/>
            <person name="Beeman R.W."/>
            <person name="Brown S.J."/>
            <person name="Bucher G."/>
            <person name="Friedrich M."/>
            <person name="Grimmelikhuijzen C.J."/>
            <person name="Klingler M."/>
            <person name="Lorenzen M."/>
            <person name="Richards S."/>
            <person name="Roth S."/>
            <person name="Schroder R."/>
            <person name="Tautz D."/>
            <person name="Zdobnov E.M."/>
            <person name="Muzny D."/>
            <person name="Gibbs R.A."/>
            <person name="Weinstock G.M."/>
            <person name="Attaway T."/>
            <person name="Bell S."/>
            <person name="Buhay C.J."/>
            <person name="Chandrabose M.N."/>
            <person name="Chavez D."/>
            <person name="Clerk-Blankenburg K.P."/>
            <person name="Cree A."/>
            <person name="Dao M."/>
            <person name="Davis C."/>
            <person name="Chacko J."/>
            <person name="Dinh H."/>
            <person name="Dugan-Rocha S."/>
            <person name="Fowler G."/>
            <person name="Garner T.T."/>
            <person name="Garnes J."/>
            <person name="Gnirke A."/>
            <person name="Hawes A."/>
            <person name="Hernandez J."/>
            <person name="Hines S."/>
            <person name="Holder M."/>
            <person name="Hume J."/>
            <person name="Jhangiani S.N."/>
            <person name="Joshi V."/>
            <person name="Khan Z.M."/>
            <person name="Jackson L."/>
            <person name="Kovar C."/>
            <person name="Kowis A."/>
            <person name="Lee S."/>
            <person name="Lewis L.R."/>
            <person name="Margolis J."/>
            <person name="Morgan M."/>
            <person name="Nazareth L.V."/>
            <person name="Nguyen N."/>
            <person name="Okwuonu G."/>
            <person name="Parker D."/>
            <person name="Richards S."/>
            <person name="Ruiz S.J."/>
            <person name="Santibanez J."/>
            <person name="Savard J."/>
            <person name="Scherer S.E."/>
            <person name="Schneider B."/>
            <person name="Sodergren E."/>
            <person name="Tautz D."/>
            <person name="Vattahil S."/>
            <person name="Villasana D."/>
            <person name="White C.S."/>
            <person name="Wright R."/>
            <person name="Park Y."/>
            <person name="Beeman R.W."/>
            <person name="Lord J."/>
            <person name="Oppert B."/>
            <person name="Lorenzen M."/>
            <person name="Brown S."/>
            <person name="Wang L."/>
            <person name="Savard J."/>
            <person name="Tautz D."/>
            <person name="Richards S."/>
            <person name="Weinstock G."/>
            <person name="Gibbs R.A."/>
            <person name="Liu Y."/>
            <person name="Worley K."/>
            <person name="Weinstock G."/>
            <person name="Elsik C.G."/>
            <person name="Reese J.T."/>
            <person name="Elhaik E."/>
            <person name="Landan G."/>
            <person name="Graur D."/>
            <person name="Arensburger P."/>
            <person name="Atkinson P."/>
            <person name="Beeman R.W."/>
            <person name="Beidler J."/>
            <person name="Brown S.J."/>
            <person name="Demuth J.P."/>
            <person name="Drury D.W."/>
            <person name="Du Y.Z."/>
            <person name="Fujiwara H."/>
            <person name="Lorenzen M."/>
            <person name="Maselli V."/>
            <person name="Osanai M."/>
            <person name="Park Y."/>
            <person name="Robertson H.M."/>
            <person name="Tu Z."/>
            <person name="Wang J.J."/>
            <person name="Wang S."/>
            <person name="Richards S."/>
            <person name="Song H."/>
            <person name="Zhang L."/>
            <person name="Sodergren E."/>
            <person name="Werner D."/>
            <person name="Stanke M."/>
            <person name="Morgenstern B."/>
            <person name="Solovyev V."/>
            <person name="Kosarev P."/>
            <person name="Brown G."/>
            <person name="Chen H.C."/>
            <person name="Ermolaeva O."/>
            <person name="Hlavina W."/>
            <person name="Kapustin Y."/>
            <person name="Kiryutin B."/>
            <person name="Kitts P."/>
            <person name="Maglott D."/>
            <person name="Pruitt K."/>
            <person name="Sapojnikov V."/>
            <person name="Souvorov A."/>
            <person name="Mackey A.J."/>
            <person name="Waterhouse R.M."/>
            <person name="Wyder S."/>
            <person name="Zdobnov E.M."/>
            <person name="Zdobnov E.M."/>
            <person name="Wyder S."/>
            <person name="Kriventseva E.V."/>
            <person name="Kadowaki T."/>
            <person name="Bork P."/>
            <person name="Aranda M."/>
            <person name="Bao R."/>
            <person name="Beermann A."/>
            <person name="Berns N."/>
            <person name="Bolognesi R."/>
            <person name="Bonneton F."/>
            <person name="Bopp D."/>
            <person name="Brown S.J."/>
            <person name="Bucher G."/>
            <person name="Butts T."/>
            <person name="Chaumot A."/>
            <person name="Denell R.E."/>
            <person name="Ferrier D.E."/>
            <person name="Friedrich M."/>
            <person name="Gordon C.M."/>
            <person name="Jindra M."/>
            <person name="Klingler M."/>
            <person name="Lan Q."/>
            <person name="Lattorff H.M."/>
            <person name="Laudet V."/>
            <person name="von Levetsow C."/>
            <person name="Liu Z."/>
            <person name="Lutz R."/>
            <person name="Lynch J.A."/>
            <person name="da Fonseca R.N."/>
            <person name="Posnien N."/>
            <person name="Reuter R."/>
            <person name="Roth S."/>
            <person name="Savard J."/>
            <person name="Schinko J.B."/>
            <person name="Schmitt C."/>
            <person name="Schoppmeier M."/>
            <person name="Schroder R."/>
            <person name="Shippy T.D."/>
            <person name="Simonnet F."/>
            <person name="Marques-Souza H."/>
            <person name="Tautz D."/>
            <person name="Tomoyasu Y."/>
            <person name="Trauner J."/>
            <person name="Van der Zee M."/>
            <person name="Vervoort M."/>
            <person name="Wittkopp N."/>
            <person name="Wimmer E.A."/>
            <person name="Yang X."/>
            <person name="Jones A.K."/>
            <person name="Sattelle D.B."/>
            <person name="Ebert P.R."/>
            <person name="Nelson D."/>
            <person name="Scott J.G."/>
            <person name="Beeman R.W."/>
            <person name="Muthukrishnan S."/>
            <person name="Kramer K.J."/>
            <person name="Arakane Y."/>
            <person name="Beeman R.W."/>
            <person name="Zhu Q."/>
            <person name="Hogenkamp D."/>
            <person name="Dixit R."/>
            <person name="Oppert B."/>
            <person name="Jiang H."/>
            <person name="Zou Z."/>
            <person name="Marshall J."/>
            <person name="Elpidina E."/>
            <person name="Vinokurov K."/>
            <person name="Oppert C."/>
            <person name="Zou Z."/>
            <person name="Evans J."/>
            <person name="Lu Z."/>
            <person name="Zhao P."/>
            <person name="Sumathipala N."/>
            <person name="Altincicek B."/>
            <person name="Vilcinskas A."/>
            <person name="Williams M."/>
            <person name="Hultmark D."/>
            <person name="Hetru C."/>
            <person name="Jiang H."/>
            <person name="Grimmelikhuijzen C.J."/>
            <person name="Hauser F."/>
            <person name="Cazzamali G."/>
            <person name="Williamson M."/>
            <person name="Park Y."/>
            <person name="Li B."/>
            <person name="Tanaka Y."/>
            <person name="Predel R."/>
            <person name="Neupert S."/>
            <person name="Schachtner J."/>
            <person name="Verleyen P."/>
            <person name="Raible F."/>
            <person name="Bork P."/>
            <person name="Friedrich M."/>
            <person name="Walden K.K."/>
            <person name="Robertson H.M."/>
            <person name="Angeli S."/>
            <person name="Foret S."/>
            <person name="Bucher G."/>
            <person name="Schuetz S."/>
            <person name="Maleszka R."/>
            <person name="Wimmer E.A."/>
            <person name="Beeman R.W."/>
            <person name="Lorenzen M."/>
            <person name="Tomoyasu Y."/>
            <person name="Miller S.C."/>
            <person name="Grossmann D."/>
            <person name="Bucher G."/>
        </authorList>
    </citation>
    <scope>NUCLEOTIDE SEQUENCE [LARGE SCALE GENOMIC DNA]</scope>
    <source>
        <strain evidence="1 2">Georgia GA2</strain>
    </source>
</reference>
<accession>D6WJ49</accession>
<dbReference type="Proteomes" id="UP000007266">
    <property type="component" value="Linkage group 5"/>
</dbReference>